<comment type="caution">
    <text evidence="7">The sequence shown here is derived from an EMBL/GenBank/DDBJ whole genome shotgun (WGS) entry which is preliminary data.</text>
</comment>
<dbReference type="PANTHER" id="PTHR13528:SF2">
    <property type="entry name" value="LARGE RIBOSOMAL SUBUNIT PROTEIN BL28M"/>
    <property type="match status" value="1"/>
</dbReference>
<protein>
    <recommendedName>
        <fullName evidence="4 5">Large ribosomal subunit protein bL28</fullName>
    </recommendedName>
</protein>
<comment type="similarity">
    <text evidence="1 5">Belongs to the bacterial ribosomal protein bL28 family.</text>
</comment>
<accession>A0ABW5DNI8</accession>
<feature type="region of interest" description="Disordered" evidence="6">
    <location>
        <begin position="1"/>
        <end position="25"/>
    </location>
</feature>
<dbReference type="EMBL" id="JBHUIP010000003">
    <property type="protein sequence ID" value="MFD2262310.1"/>
    <property type="molecule type" value="Genomic_DNA"/>
</dbReference>
<dbReference type="InterPro" id="IPR034704">
    <property type="entry name" value="Ribosomal_bL28/bL31-like_sf"/>
</dbReference>
<dbReference type="InterPro" id="IPR037147">
    <property type="entry name" value="Ribosomal_bL28_sf"/>
</dbReference>
<name>A0ABW5DNI8_9PROT</name>
<keyword evidence="3 5" id="KW-0687">Ribonucleoprotein</keyword>
<gene>
    <name evidence="5 7" type="primary">rpmB</name>
    <name evidence="7" type="ORF">ACFSM5_05375</name>
</gene>
<evidence type="ECO:0000256" key="5">
    <source>
        <dbReference type="HAMAP-Rule" id="MF_00373"/>
    </source>
</evidence>
<dbReference type="Proteomes" id="UP001597295">
    <property type="component" value="Unassembled WGS sequence"/>
</dbReference>
<sequence length="98" mass="10572">MARRCAITGKGVQSGNNVSHANNKTRRRYLPNLQVASFTSDLLGRLVRLRLSTNAIRTIEHNGGIDAYLLSARSTGLDAEILRLKKAVVKAAAEKAAA</sequence>
<evidence type="ECO:0000256" key="4">
    <source>
        <dbReference type="ARBA" id="ARBA00035174"/>
    </source>
</evidence>
<evidence type="ECO:0000256" key="2">
    <source>
        <dbReference type="ARBA" id="ARBA00022980"/>
    </source>
</evidence>
<dbReference type="Pfam" id="PF00830">
    <property type="entry name" value="Ribosomal_L28"/>
    <property type="match status" value="1"/>
</dbReference>
<dbReference type="InterPro" id="IPR026569">
    <property type="entry name" value="Ribosomal_bL28"/>
</dbReference>
<dbReference type="InterPro" id="IPR001383">
    <property type="entry name" value="Ribosomal_bL28_bact-type"/>
</dbReference>
<evidence type="ECO:0000313" key="8">
    <source>
        <dbReference type="Proteomes" id="UP001597295"/>
    </source>
</evidence>
<reference evidence="8" key="1">
    <citation type="journal article" date="2019" name="Int. J. Syst. Evol. Microbiol.">
        <title>The Global Catalogue of Microorganisms (GCM) 10K type strain sequencing project: providing services to taxonomists for standard genome sequencing and annotation.</title>
        <authorList>
            <consortium name="The Broad Institute Genomics Platform"/>
            <consortium name="The Broad Institute Genome Sequencing Center for Infectious Disease"/>
            <person name="Wu L."/>
            <person name="Ma J."/>
        </authorList>
    </citation>
    <scope>NUCLEOTIDE SEQUENCE [LARGE SCALE GENOMIC DNA]</scope>
    <source>
        <strain evidence="8">CGMCC 1.19062</strain>
    </source>
</reference>
<evidence type="ECO:0000256" key="3">
    <source>
        <dbReference type="ARBA" id="ARBA00023274"/>
    </source>
</evidence>
<proteinExistence type="inferred from homology"/>
<evidence type="ECO:0000313" key="7">
    <source>
        <dbReference type="EMBL" id="MFD2262310.1"/>
    </source>
</evidence>
<dbReference type="PANTHER" id="PTHR13528">
    <property type="entry name" value="39S RIBOSOMAL PROTEIN L28, MITOCHONDRIAL"/>
    <property type="match status" value="1"/>
</dbReference>
<keyword evidence="8" id="KW-1185">Reference proteome</keyword>
<feature type="compositionally biased region" description="Polar residues" evidence="6">
    <location>
        <begin position="11"/>
        <end position="22"/>
    </location>
</feature>
<dbReference type="NCBIfam" id="TIGR00009">
    <property type="entry name" value="L28"/>
    <property type="match status" value="1"/>
</dbReference>
<organism evidence="7 8">
    <name type="scientific">Lacibacterium aquatile</name>
    <dbReference type="NCBI Taxonomy" id="1168082"/>
    <lineage>
        <taxon>Bacteria</taxon>
        <taxon>Pseudomonadati</taxon>
        <taxon>Pseudomonadota</taxon>
        <taxon>Alphaproteobacteria</taxon>
        <taxon>Rhodospirillales</taxon>
        <taxon>Rhodospirillaceae</taxon>
    </lineage>
</organism>
<dbReference type="RefSeq" id="WP_379875237.1">
    <property type="nucleotide sequence ID" value="NZ_JBHUIP010000003.1"/>
</dbReference>
<dbReference type="Gene3D" id="2.30.170.40">
    <property type="entry name" value="Ribosomal protein L28/L24"/>
    <property type="match status" value="1"/>
</dbReference>
<dbReference type="GO" id="GO:0005840">
    <property type="term" value="C:ribosome"/>
    <property type="evidence" value="ECO:0007669"/>
    <property type="project" value="UniProtKB-KW"/>
</dbReference>
<dbReference type="SUPFAM" id="SSF143800">
    <property type="entry name" value="L28p-like"/>
    <property type="match status" value="1"/>
</dbReference>
<dbReference type="HAMAP" id="MF_00373">
    <property type="entry name" value="Ribosomal_bL28"/>
    <property type="match status" value="1"/>
</dbReference>
<keyword evidence="2 5" id="KW-0689">Ribosomal protein</keyword>
<evidence type="ECO:0000256" key="6">
    <source>
        <dbReference type="SAM" id="MobiDB-lite"/>
    </source>
</evidence>
<evidence type="ECO:0000256" key="1">
    <source>
        <dbReference type="ARBA" id="ARBA00008760"/>
    </source>
</evidence>